<gene>
    <name evidence="3" type="ordered locus">Lcho_0298</name>
</gene>
<evidence type="ECO:0000313" key="4">
    <source>
        <dbReference type="Proteomes" id="UP000001693"/>
    </source>
</evidence>
<dbReference type="HOGENOM" id="CLU_102142_0_0_4"/>
<keyword evidence="3" id="KW-0489">Methyltransferase</keyword>
<evidence type="ECO:0000259" key="2">
    <source>
        <dbReference type="Pfam" id="PF08241"/>
    </source>
</evidence>
<protein>
    <submittedName>
        <fullName evidence="3">Methyltransferase type 11</fullName>
    </submittedName>
</protein>
<evidence type="ECO:0000313" key="3">
    <source>
        <dbReference type="EMBL" id="ACB32573.1"/>
    </source>
</evidence>
<evidence type="ECO:0000256" key="1">
    <source>
        <dbReference type="SAM" id="MobiDB-lite"/>
    </source>
</evidence>
<reference evidence="3 4" key="1">
    <citation type="submission" date="2008-03" db="EMBL/GenBank/DDBJ databases">
        <title>Complete sequence of Leptothrix cholodnii SP-6.</title>
        <authorList>
            <consortium name="US DOE Joint Genome Institute"/>
            <person name="Copeland A."/>
            <person name="Lucas S."/>
            <person name="Lapidus A."/>
            <person name="Glavina del Rio T."/>
            <person name="Dalin E."/>
            <person name="Tice H."/>
            <person name="Bruce D."/>
            <person name="Goodwin L."/>
            <person name="Pitluck S."/>
            <person name="Chertkov O."/>
            <person name="Brettin T."/>
            <person name="Detter J.C."/>
            <person name="Han C."/>
            <person name="Kuske C.R."/>
            <person name="Schmutz J."/>
            <person name="Larimer F."/>
            <person name="Land M."/>
            <person name="Hauser L."/>
            <person name="Kyrpides N."/>
            <person name="Lykidis A."/>
            <person name="Emerson D."/>
            <person name="Richardson P."/>
        </authorList>
    </citation>
    <scope>NUCLEOTIDE SEQUENCE [LARGE SCALE GENOMIC DNA]</scope>
    <source>
        <strain evidence="4">ATCC 51168 / LMG 8142 / SP-6</strain>
    </source>
</reference>
<accession>B1XW46</accession>
<dbReference type="KEGG" id="lch:Lcho_0298"/>
<dbReference type="Proteomes" id="UP000001693">
    <property type="component" value="Chromosome"/>
</dbReference>
<dbReference type="InterPro" id="IPR029063">
    <property type="entry name" value="SAM-dependent_MTases_sf"/>
</dbReference>
<keyword evidence="3" id="KW-0808">Transferase</keyword>
<name>B1XW46_LEPCP</name>
<feature type="region of interest" description="Disordered" evidence="1">
    <location>
        <begin position="1"/>
        <end position="21"/>
    </location>
</feature>
<keyword evidence="4" id="KW-1185">Reference proteome</keyword>
<proteinExistence type="predicted"/>
<dbReference type="Pfam" id="PF08241">
    <property type="entry name" value="Methyltransf_11"/>
    <property type="match status" value="1"/>
</dbReference>
<organism evidence="3 4">
    <name type="scientific">Leptothrix cholodnii (strain ATCC 51168 / LMG 8142 / SP-6)</name>
    <name type="common">Leptothrix discophora (strain SP-6)</name>
    <dbReference type="NCBI Taxonomy" id="395495"/>
    <lineage>
        <taxon>Bacteria</taxon>
        <taxon>Pseudomonadati</taxon>
        <taxon>Pseudomonadota</taxon>
        <taxon>Betaproteobacteria</taxon>
        <taxon>Burkholderiales</taxon>
        <taxon>Sphaerotilaceae</taxon>
        <taxon>Leptothrix</taxon>
    </lineage>
</organism>
<dbReference type="EMBL" id="CP001013">
    <property type="protein sequence ID" value="ACB32573.1"/>
    <property type="molecule type" value="Genomic_DNA"/>
</dbReference>
<feature type="domain" description="Methyltransferase type 11" evidence="2">
    <location>
        <begin position="90"/>
        <end position="186"/>
    </location>
</feature>
<dbReference type="eggNOG" id="COG0500">
    <property type="taxonomic scope" value="Bacteria"/>
</dbReference>
<dbReference type="GO" id="GO:0008757">
    <property type="term" value="F:S-adenosylmethionine-dependent methyltransferase activity"/>
    <property type="evidence" value="ECO:0007669"/>
    <property type="project" value="InterPro"/>
</dbReference>
<dbReference type="SUPFAM" id="SSF53335">
    <property type="entry name" value="S-adenosyl-L-methionine-dependent methyltransferases"/>
    <property type="match status" value="1"/>
</dbReference>
<dbReference type="GO" id="GO:0032259">
    <property type="term" value="P:methylation"/>
    <property type="evidence" value="ECO:0007669"/>
    <property type="project" value="UniProtKB-KW"/>
</dbReference>
<dbReference type="STRING" id="395495.Lcho_0298"/>
<dbReference type="RefSeq" id="WP_012345335.1">
    <property type="nucleotide sequence ID" value="NC_010524.1"/>
</dbReference>
<dbReference type="Gene3D" id="3.40.50.150">
    <property type="entry name" value="Vaccinia Virus protein VP39"/>
    <property type="match status" value="1"/>
</dbReference>
<dbReference type="InterPro" id="IPR013216">
    <property type="entry name" value="Methyltransf_11"/>
</dbReference>
<sequence>MSQRTPSPRPAPGSAARPLTAGGDLREIDAVAQRYERREAVAQALAASETLDRYSLLRPDVWQTVQERQRVMLQMLAARGWFDLASRRLVEVGCGAGGNLLEFLRMGFVPQHLTGLELLRPRYAQARQVLPQQLRLHLGDAQRAPIAEESIDLVFQATVFSSLLDDAYQQQLADTMWRWVKPGGAVLWYDFTVDNPRNPDVRGVPLARVRALFPGARVEARRVTLAPPIARGICRLHPSLYRLFNSLPLLRTHMLVWLGKPAN</sequence>
<dbReference type="AlphaFoldDB" id="B1XW46"/>
<dbReference type="OrthoDB" id="9792752at2"/>
<dbReference type="CDD" id="cd02440">
    <property type="entry name" value="AdoMet_MTases"/>
    <property type="match status" value="1"/>
</dbReference>